<dbReference type="Proteomes" id="UP001596160">
    <property type="component" value="Unassembled WGS sequence"/>
</dbReference>
<reference evidence="2" key="1">
    <citation type="journal article" date="2019" name="Int. J. Syst. Evol. Microbiol.">
        <title>The Global Catalogue of Microorganisms (GCM) 10K type strain sequencing project: providing services to taxonomists for standard genome sequencing and annotation.</title>
        <authorList>
            <consortium name="The Broad Institute Genomics Platform"/>
            <consortium name="The Broad Institute Genome Sequencing Center for Infectious Disease"/>
            <person name="Wu L."/>
            <person name="Ma J."/>
        </authorList>
    </citation>
    <scope>NUCLEOTIDE SEQUENCE [LARGE SCALE GENOMIC DNA]</scope>
    <source>
        <strain evidence="2">PCU 266</strain>
    </source>
</reference>
<proteinExistence type="predicted"/>
<evidence type="ECO:0000313" key="1">
    <source>
        <dbReference type="EMBL" id="MFC5150187.1"/>
    </source>
</evidence>
<protein>
    <submittedName>
        <fullName evidence="1">Polyketide synthase</fullName>
    </submittedName>
</protein>
<accession>A0ABW0A9S0</accession>
<organism evidence="1 2">
    <name type="scientific">Streptomyces amakusaensis</name>
    <dbReference type="NCBI Taxonomy" id="67271"/>
    <lineage>
        <taxon>Bacteria</taxon>
        <taxon>Bacillati</taxon>
        <taxon>Actinomycetota</taxon>
        <taxon>Actinomycetes</taxon>
        <taxon>Kitasatosporales</taxon>
        <taxon>Streptomycetaceae</taxon>
        <taxon>Streptomyces</taxon>
    </lineage>
</organism>
<evidence type="ECO:0000313" key="2">
    <source>
        <dbReference type="Proteomes" id="UP001596160"/>
    </source>
</evidence>
<dbReference type="RefSeq" id="WP_344472688.1">
    <property type="nucleotide sequence ID" value="NZ_BAAASB010000002.1"/>
</dbReference>
<keyword evidence="2" id="KW-1185">Reference proteome</keyword>
<comment type="caution">
    <text evidence="1">The sequence shown here is derived from an EMBL/GenBank/DDBJ whole genome shotgun (WGS) entry which is preliminary data.</text>
</comment>
<name>A0ABW0A9S0_9ACTN</name>
<sequence>MHDEPRPGGDALDTDARLRVVARTRLSGDPAGGPVRRTVSSYADPVALLVSDTVAEALALVPETGTDTDTDVCTGVLTVSETGTLHTMRTLAAGLGRGRISPLRFAGAGPGSLAGLACIVHGLRGPSLVLTMPPTAAEPLLVPLVHGWLTTGGCRQVVVNEHLTDAAGTHFVRSRVVRHTAN</sequence>
<dbReference type="Gene3D" id="3.40.47.10">
    <property type="match status" value="1"/>
</dbReference>
<dbReference type="InterPro" id="IPR016039">
    <property type="entry name" value="Thiolase-like"/>
</dbReference>
<gene>
    <name evidence="1" type="ORF">ACFPRH_00400</name>
</gene>
<dbReference type="SUPFAM" id="SSF53901">
    <property type="entry name" value="Thiolase-like"/>
    <property type="match status" value="1"/>
</dbReference>
<dbReference type="EMBL" id="JBHSKP010000001">
    <property type="protein sequence ID" value="MFC5150187.1"/>
    <property type="molecule type" value="Genomic_DNA"/>
</dbReference>